<keyword evidence="2" id="KW-0378">Hydrolase</keyword>
<keyword evidence="1" id="KW-0540">Nuclease</keyword>
<evidence type="ECO:0000256" key="2">
    <source>
        <dbReference type="ARBA" id="ARBA00022801"/>
    </source>
</evidence>
<evidence type="ECO:0000313" key="5">
    <source>
        <dbReference type="EMBL" id="KAF2100622.1"/>
    </source>
</evidence>
<dbReference type="Gene3D" id="3.30.420.10">
    <property type="entry name" value="Ribonuclease H-like superfamily/Ribonuclease H"/>
    <property type="match status" value="1"/>
</dbReference>
<dbReference type="OrthoDB" id="1920326at2759"/>
<dbReference type="InterPro" id="IPR010997">
    <property type="entry name" value="HRDC-like_sf"/>
</dbReference>
<dbReference type="SUPFAM" id="SSF47819">
    <property type="entry name" value="HRDC-like"/>
    <property type="match status" value="1"/>
</dbReference>
<reference evidence="5" key="1">
    <citation type="journal article" date="2020" name="Stud. Mycol.">
        <title>101 Dothideomycetes genomes: a test case for predicting lifestyles and emergence of pathogens.</title>
        <authorList>
            <person name="Haridas S."/>
            <person name="Albert R."/>
            <person name="Binder M."/>
            <person name="Bloem J."/>
            <person name="Labutti K."/>
            <person name="Salamov A."/>
            <person name="Andreopoulos B."/>
            <person name="Baker S."/>
            <person name="Barry K."/>
            <person name="Bills G."/>
            <person name="Bluhm B."/>
            <person name="Cannon C."/>
            <person name="Castanera R."/>
            <person name="Culley D."/>
            <person name="Daum C."/>
            <person name="Ezra D."/>
            <person name="Gonzalez J."/>
            <person name="Henrissat B."/>
            <person name="Kuo A."/>
            <person name="Liang C."/>
            <person name="Lipzen A."/>
            <person name="Lutzoni F."/>
            <person name="Magnuson J."/>
            <person name="Mondo S."/>
            <person name="Nolan M."/>
            <person name="Ohm R."/>
            <person name="Pangilinan J."/>
            <person name="Park H.-J."/>
            <person name="Ramirez L."/>
            <person name="Alfaro M."/>
            <person name="Sun H."/>
            <person name="Tritt A."/>
            <person name="Yoshinaga Y."/>
            <person name="Zwiers L.-H."/>
            <person name="Turgeon B."/>
            <person name="Goodwin S."/>
            <person name="Spatafora J."/>
            <person name="Crous P."/>
            <person name="Grigoriev I."/>
        </authorList>
    </citation>
    <scope>NUCLEOTIDE SEQUENCE</scope>
    <source>
        <strain evidence="5">CBS 133067</strain>
    </source>
</reference>
<dbReference type="InterPro" id="IPR044876">
    <property type="entry name" value="HRDC_dom_sf"/>
</dbReference>
<dbReference type="PROSITE" id="PS50967">
    <property type="entry name" value="HRDC"/>
    <property type="match status" value="1"/>
</dbReference>
<dbReference type="Pfam" id="PF00570">
    <property type="entry name" value="HRDC"/>
    <property type="match status" value="1"/>
</dbReference>
<comment type="caution">
    <text evidence="5">The sequence shown here is derived from an EMBL/GenBank/DDBJ whole genome shotgun (WGS) entry which is preliminary data.</text>
</comment>
<dbReference type="SUPFAM" id="SSF53098">
    <property type="entry name" value="Ribonuclease H-like"/>
    <property type="match status" value="1"/>
</dbReference>
<feature type="compositionally biased region" description="Basic and acidic residues" evidence="3">
    <location>
        <begin position="467"/>
        <end position="477"/>
    </location>
</feature>
<dbReference type="InterPro" id="IPR002121">
    <property type="entry name" value="HRDC_dom"/>
</dbReference>
<gene>
    <name evidence="5" type="ORF">NA57DRAFT_54700</name>
</gene>
<dbReference type="GO" id="GO:0005737">
    <property type="term" value="C:cytoplasm"/>
    <property type="evidence" value="ECO:0007669"/>
    <property type="project" value="TreeGrafter"/>
</dbReference>
<dbReference type="InterPro" id="IPR012337">
    <property type="entry name" value="RNaseH-like_sf"/>
</dbReference>
<dbReference type="InterPro" id="IPR002562">
    <property type="entry name" value="3'-5'_exonuclease_dom"/>
</dbReference>
<organism evidence="5 6">
    <name type="scientific">Rhizodiscina lignyota</name>
    <dbReference type="NCBI Taxonomy" id="1504668"/>
    <lineage>
        <taxon>Eukaryota</taxon>
        <taxon>Fungi</taxon>
        <taxon>Dikarya</taxon>
        <taxon>Ascomycota</taxon>
        <taxon>Pezizomycotina</taxon>
        <taxon>Dothideomycetes</taxon>
        <taxon>Pleosporomycetidae</taxon>
        <taxon>Aulographales</taxon>
        <taxon>Rhizodiscinaceae</taxon>
        <taxon>Rhizodiscina</taxon>
    </lineage>
</organism>
<dbReference type="GO" id="GO:0008408">
    <property type="term" value="F:3'-5' exonuclease activity"/>
    <property type="evidence" value="ECO:0007669"/>
    <property type="project" value="InterPro"/>
</dbReference>
<name>A0A9P4ILI2_9PEZI</name>
<dbReference type="GO" id="GO:0005634">
    <property type="term" value="C:nucleus"/>
    <property type="evidence" value="ECO:0007669"/>
    <property type="project" value="TreeGrafter"/>
</dbReference>
<evidence type="ECO:0000256" key="1">
    <source>
        <dbReference type="ARBA" id="ARBA00022722"/>
    </source>
</evidence>
<dbReference type="GO" id="GO:0003676">
    <property type="term" value="F:nucleic acid binding"/>
    <property type="evidence" value="ECO:0007669"/>
    <property type="project" value="InterPro"/>
</dbReference>
<dbReference type="CDD" id="cd06141">
    <property type="entry name" value="WRN_exo"/>
    <property type="match status" value="1"/>
</dbReference>
<evidence type="ECO:0000313" key="6">
    <source>
        <dbReference type="Proteomes" id="UP000799772"/>
    </source>
</evidence>
<dbReference type="InterPro" id="IPR036397">
    <property type="entry name" value="RNaseH_sf"/>
</dbReference>
<dbReference type="AlphaFoldDB" id="A0A9P4ILI2"/>
<dbReference type="SMART" id="SM00474">
    <property type="entry name" value="35EXOc"/>
    <property type="match status" value="1"/>
</dbReference>
<dbReference type="GO" id="GO:0000166">
    <property type="term" value="F:nucleotide binding"/>
    <property type="evidence" value="ECO:0007669"/>
    <property type="project" value="InterPro"/>
</dbReference>
<evidence type="ECO:0000259" key="4">
    <source>
        <dbReference type="PROSITE" id="PS50967"/>
    </source>
</evidence>
<dbReference type="EMBL" id="ML978124">
    <property type="protein sequence ID" value="KAF2100622.1"/>
    <property type="molecule type" value="Genomic_DNA"/>
</dbReference>
<accession>A0A9P4ILI2</accession>
<evidence type="ECO:0000256" key="3">
    <source>
        <dbReference type="SAM" id="MobiDB-lite"/>
    </source>
</evidence>
<sequence length="722" mass="80142">MATTQLLISEEDTLYLEALADLSDDGLDSDSENASSSDEFALAPEDEDIFDSFDTGTDLSLLTYGAVVQNITAREHVGNGTKCSLSNSDLTTSIGSDVAAYRIREIRRTLKRSISEETLPFLQEGEKPAKMNKSFSEGLDQVFSQISLSSEIQLSPAKEPNVVQQDEVPVALPFRAKPWPSSAELEAELAIEAEISKVLDGGDDDGKDEFEGKPLQFHIPPDVLSRATKAAKTSSPIYWSHTLYRGPSDARVQIHYCRTKAQSESVASSFLNEPILGFDMEWVVHGSKDVQGLKRCVSLIQLGCEDRVALFHTALHDGTTAEDLIAPSLKKILESEKITKTGVNILNADAKRLECHFGLRPQGLLELSSLNRMISGKPEMINDRLIALAKQVEWNLQLPLLKDDVRTSNWGKELDEKQMCYAADDAYAGYMLYRVMEAKRLKMVPRVRRPAFAELGIPLRMQIRVEEQDVRGEEKQNPDNTEDNAANSNPTTNPVRKSDAVDNLTLDERAQTIFNALCNHHLATTNLQNAVSTLAVSKAVLKAIAVSRPLSINALKMVKGVGPAKLQQYGRDWVRIVQEHSVQLEVVEKNEGERTAQAILPSDIREQEYNTYVRILKALEGLHDRLRKDERFNIGEIPADTLKNLARLKPSTSRALVLVPGAIELNTAATCHGVDLLGLIRRHAEAAGDKEKRVADGDSSDDDAFQVMEVSDDHVNRRRWRV</sequence>
<feature type="compositionally biased region" description="Polar residues" evidence="3">
    <location>
        <begin position="483"/>
        <end position="495"/>
    </location>
</feature>
<dbReference type="Gene3D" id="1.10.150.80">
    <property type="entry name" value="HRDC domain"/>
    <property type="match status" value="1"/>
</dbReference>
<protein>
    <recommendedName>
        <fullName evidence="4">HRDC domain-containing protein</fullName>
    </recommendedName>
</protein>
<dbReference type="Proteomes" id="UP000799772">
    <property type="component" value="Unassembled WGS sequence"/>
</dbReference>
<dbReference type="Pfam" id="PF01612">
    <property type="entry name" value="DNA_pol_A_exo1"/>
    <property type="match status" value="1"/>
</dbReference>
<dbReference type="InterPro" id="IPR051132">
    <property type="entry name" value="3-5_Exonuclease_domain"/>
</dbReference>
<dbReference type="PANTHER" id="PTHR13620">
    <property type="entry name" value="3-5 EXONUCLEASE"/>
    <property type="match status" value="1"/>
</dbReference>
<dbReference type="PANTHER" id="PTHR13620:SF104">
    <property type="entry name" value="EXONUCLEASE 3'-5' DOMAIN-CONTAINING PROTEIN 2"/>
    <property type="match status" value="1"/>
</dbReference>
<keyword evidence="6" id="KW-1185">Reference proteome</keyword>
<dbReference type="GO" id="GO:0006139">
    <property type="term" value="P:nucleobase-containing compound metabolic process"/>
    <property type="evidence" value="ECO:0007669"/>
    <property type="project" value="InterPro"/>
</dbReference>
<feature type="region of interest" description="Disordered" evidence="3">
    <location>
        <begin position="467"/>
        <end position="499"/>
    </location>
</feature>
<feature type="domain" description="HRDC" evidence="4">
    <location>
        <begin position="507"/>
        <end position="587"/>
    </location>
</feature>
<proteinExistence type="predicted"/>